<evidence type="ECO:0000256" key="9">
    <source>
        <dbReference type="HAMAP-Rule" id="MF_01886"/>
    </source>
</evidence>
<keyword evidence="7 9" id="KW-0694">RNA-binding</keyword>
<evidence type="ECO:0000256" key="1">
    <source>
        <dbReference type="ARBA" id="ARBA00022490"/>
    </source>
</evidence>
<dbReference type="PANTHER" id="PTHR10925">
    <property type="entry name" value="N-ACETYLTRANSFERASE 10"/>
    <property type="match status" value="1"/>
</dbReference>
<comment type="catalytic activity">
    <reaction evidence="9">
        <text>cytidine(34) in elongator tRNA(Met) + acetyl-CoA + ATP + H2O = N(4)-acetylcytidine(34) in elongator tRNA(Met) + ADP + phosphate + CoA + H(+)</text>
        <dbReference type="Rhea" id="RHEA:43788"/>
        <dbReference type="Rhea" id="RHEA-COMP:10693"/>
        <dbReference type="Rhea" id="RHEA-COMP:10694"/>
        <dbReference type="ChEBI" id="CHEBI:15377"/>
        <dbReference type="ChEBI" id="CHEBI:15378"/>
        <dbReference type="ChEBI" id="CHEBI:30616"/>
        <dbReference type="ChEBI" id="CHEBI:43474"/>
        <dbReference type="ChEBI" id="CHEBI:57287"/>
        <dbReference type="ChEBI" id="CHEBI:57288"/>
        <dbReference type="ChEBI" id="CHEBI:74900"/>
        <dbReference type="ChEBI" id="CHEBI:82748"/>
        <dbReference type="ChEBI" id="CHEBI:456216"/>
        <dbReference type="EC" id="2.3.1.193"/>
    </reaction>
</comment>
<protein>
    <recommendedName>
        <fullName evidence="9">tRNA(Met) cytidine acetyltransferase TmcA</fullName>
        <ecNumber evidence="9">2.3.1.193</ecNumber>
    </recommendedName>
</protein>
<dbReference type="InterPro" id="IPR007807">
    <property type="entry name" value="TcmA/NAT10_helicase"/>
</dbReference>
<feature type="binding site" evidence="9">
    <location>
        <position position="186"/>
    </location>
    <ligand>
        <name>ATP</name>
        <dbReference type="ChEBI" id="CHEBI:30616"/>
    </ligand>
</feature>
<dbReference type="GO" id="GO:0002101">
    <property type="term" value="P:tRNA wobble cytosine modification"/>
    <property type="evidence" value="ECO:0007669"/>
    <property type="project" value="UniProtKB-UniRule"/>
</dbReference>
<dbReference type="InterPro" id="IPR000182">
    <property type="entry name" value="GNAT_dom"/>
</dbReference>
<dbReference type="HAMAP" id="MF_01886">
    <property type="entry name" value="tRNA_acetyltr_TmcA"/>
    <property type="match status" value="1"/>
</dbReference>
<dbReference type="GO" id="GO:1904812">
    <property type="term" value="P:rRNA acetylation involved in maturation of SSU-rRNA"/>
    <property type="evidence" value="ECO:0007669"/>
    <property type="project" value="TreeGrafter"/>
</dbReference>
<comment type="subcellular location">
    <subcellularLocation>
        <location evidence="9">Cytoplasm</location>
    </subcellularLocation>
</comment>
<dbReference type="SUPFAM" id="SSF55729">
    <property type="entry name" value="Acyl-CoA N-acyltransferases (Nat)"/>
    <property type="match status" value="1"/>
</dbReference>
<comment type="caution">
    <text evidence="11">The sequence shown here is derived from an EMBL/GenBank/DDBJ whole genome shotgun (WGS) entry which is preliminary data.</text>
</comment>
<comment type="caution">
    <text evidence="9">Lacks conserved residue(s) required for the propagation of feature annotation.</text>
</comment>
<dbReference type="GO" id="GO:0000049">
    <property type="term" value="F:tRNA binding"/>
    <property type="evidence" value="ECO:0007669"/>
    <property type="project" value="UniProtKB-UniRule"/>
</dbReference>
<dbReference type="Pfam" id="PF13718">
    <property type="entry name" value="GNAT_acetyltr_2"/>
    <property type="match status" value="1"/>
</dbReference>
<dbReference type="Pfam" id="PF08351">
    <property type="entry name" value="TmcA_N"/>
    <property type="match status" value="1"/>
</dbReference>
<feature type="domain" description="N-acetyltransferase" evidence="10">
    <location>
        <begin position="397"/>
        <end position="587"/>
    </location>
</feature>
<keyword evidence="6 9" id="KW-0067">ATP-binding</keyword>
<dbReference type="GO" id="GO:1990883">
    <property type="term" value="F:18S rRNA cytidine N-acetyltransferase activity"/>
    <property type="evidence" value="ECO:0007669"/>
    <property type="project" value="TreeGrafter"/>
</dbReference>
<organism evidence="11 12">
    <name type="scientific">Paraglaciecola polaris LMG 21857</name>
    <dbReference type="NCBI Taxonomy" id="1129793"/>
    <lineage>
        <taxon>Bacteria</taxon>
        <taxon>Pseudomonadati</taxon>
        <taxon>Pseudomonadota</taxon>
        <taxon>Gammaproteobacteria</taxon>
        <taxon>Alteromonadales</taxon>
        <taxon>Alteromonadaceae</taxon>
        <taxon>Paraglaciecola</taxon>
    </lineage>
</organism>
<dbReference type="STRING" id="1129793.GPLA_3910"/>
<dbReference type="PROSITE" id="PS51186">
    <property type="entry name" value="GNAT"/>
    <property type="match status" value="1"/>
</dbReference>
<keyword evidence="8 9" id="KW-0012">Acyltransferase</keyword>
<dbReference type="EMBL" id="BAER01000116">
    <property type="protein sequence ID" value="GAC34789.1"/>
    <property type="molecule type" value="Genomic_DNA"/>
</dbReference>
<comment type="function">
    <text evidence="9">Catalyzes the formation of N(4)-acetylcytidine (ac(4)C) at the wobble position of tRNA(Met), by using acetyl-CoA as an acetyl donor and ATP (or GTP).</text>
</comment>
<dbReference type="InterPro" id="IPR024914">
    <property type="entry name" value="tRNA_acetyltr_TmcA"/>
</dbReference>
<dbReference type="SUPFAM" id="SSF52540">
    <property type="entry name" value="P-loop containing nucleoside triphosphate hydrolases"/>
    <property type="match status" value="1"/>
</dbReference>
<dbReference type="Proteomes" id="UP000006322">
    <property type="component" value="Unassembled WGS sequence"/>
</dbReference>
<keyword evidence="4 9" id="KW-0819">tRNA processing</keyword>
<dbReference type="CDD" id="cd04301">
    <property type="entry name" value="NAT_SF"/>
    <property type="match status" value="1"/>
</dbReference>
<evidence type="ECO:0000256" key="8">
    <source>
        <dbReference type="ARBA" id="ARBA00023315"/>
    </source>
</evidence>
<reference evidence="12" key="1">
    <citation type="journal article" date="2014" name="Environ. Microbiol.">
        <title>Comparative genomics of the marine bacterial genus Glaciecola reveals the high degree of genomic diversity and genomic characteristic for cold adaptation.</title>
        <authorList>
            <person name="Qin Q.L."/>
            <person name="Xie B.B."/>
            <person name="Yu Y."/>
            <person name="Shu Y.L."/>
            <person name="Rong J.C."/>
            <person name="Zhang Y.J."/>
            <person name="Zhao D.L."/>
            <person name="Chen X.L."/>
            <person name="Zhang X.Y."/>
            <person name="Chen B."/>
            <person name="Zhou B.C."/>
            <person name="Zhang Y.Z."/>
        </authorList>
    </citation>
    <scope>NUCLEOTIDE SEQUENCE [LARGE SCALE GENOMIC DNA]</scope>
    <source>
        <strain evidence="12">LMG 21857</strain>
    </source>
</reference>
<evidence type="ECO:0000256" key="2">
    <source>
        <dbReference type="ARBA" id="ARBA00022555"/>
    </source>
</evidence>
<keyword evidence="12" id="KW-1185">Reference proteome</keyword>
<dbReference type="GO" id="GO:0051391">
    <property type="term" value="P:tRNA acetylation"/>
    <property type="evidence" value="ECO:0007669"/>
    <property type="project" value="UniProtKB-UniRule"/>
</dbReference>
<keyword evidence="3 9" id="KW-0808">Transferase</keyword>
<dbReference type="InterPro" id="IPR032672">
    <property type="entry name" value="TmcA/NAT10/Kre33"/>
</dbReference>
<dbReference type="PANTHER" id="PTHR10925:SF5">
    <property type="entry name" value="RNA CYTIDINE ACETYLTRANSFERASE"/>
    <property type="match status" value="1"/>
</dbReference>
<evidence type="ECO:0000256" key="5">
    <source>
        <dbReference type="ARBA" id="ARBA00022741"/>
    </source>
</evidence>
<accession>K6YQ06</accession>
<dbReference type="GO" id="GO:0051392">
    <property type="term" value="F:tRNA cytidine N4-acetyltransferase activity"/>
    <property type="evidence" value="ECO:0007669"/>
    <property type="project" value="UniProtKB-UniRule"/>
</dbReference>
<gene>
    <name evidence="9 11" type="primary">tmcA</name>
    <name evidence="11" type="ORF">GPLA_3910</name>
</gene>
<evidence type="ECO:0000256" key="6">
    <source>
        <dbReference type="ARBA" id="ARBA00022840"/>
    </source>
</evidence>
<dbReference type="Pfam" id="PF05127">
    <property type="entry name" value="NAT10_TcmA_helicase"/>
    <property type="match status" value="1"/>
</dbReference>
<dbReference type="InterPro" id="IPR013562">
    <property type="entry name" value="TmcA/NAT10_N"/>
</dbReference>
<dbReference type="Gene3D" id="3.40.630.30">
    <property type="match status" value="1"/>
</dbReference>
<dbReference type="OrthoDB" id="5578851at2"/>
<feature type="binding site" evidence="9">
    <location>
        <position position="347"/>
    </location>
    <ligand>
        <name>ATP</name>
        <dbReference type="ChEBI" id="CHEBI:30616"/>
    </ligand>
</feature>
<dbReference type="Gene3D" id="3.40.50.11040">
    <property type="match status" value="1"/>
</dbReference>
<name>K6YQ06_9ALTE</name>
<evidence type="ECO:0000256" key="4">
    <source>
        <dbReference type="ARBA" id="ARBA00022694"/>
    </source>
</evidence>
<sequence>MDLNFKIQNWLKERLNRTCHRQLVVISGPQEWAEKESQAILTSINVTESKSLWVGDRIGSAQHIDCTAYRQHLGKEYAALAYNAYSGLNANALMAFSGSISSTGLMVLICPALEIWPTFRDPQVTNRSSFGIHQSNGPSHFILRLISLIQSDPNSIIITPQDFNGQNSYVALPELSRTLNETTPEQQRVIENIIQSTEGHRHRPVVLTADRGRGKSSALGLAAKVLIYRNNKRIIITAPHKKNVEQVFSFAQSDLLRIPGVDAGLRFVPPDVLLVDDYETDLLFIDEAAAVPSSILKALLEKYPRVVLSSTVHGYEGAGRGFELRFKPYLERNNKGWKALSLKTPIRWYREDCLEAFWFRCFMMQDAQPFRIERTTKNNTFNQPNRHSLDVGQTQRIEILTLSSHQLIEEPELLKQTFSLLVNAHYQTSPDDLVRLLDAPEQRVFAYTHNSQVIGVALIIEEGGAQLGQLSKSIIQGDRRVKGHLVAQNLALHTAREEFCLTKQWRVVRIAVDQRQRRNGVASQLLSVIKDDAEARGIELLTSSFGASREILHFWFQNGFSPMKLGFKRDAASDEASLIVGKALSANALTLVTNTNGQFGEELNYHISRYHRMTDTAMLTQLLTQCHHESLTQGELQQIECFLASKNPFDTFARVLAKYLLAKLSSIKQSSEIPNDANLLVATLIQFKPIQVLIKEFALIGKKDLNQRIKLALLGL</sequence>
<evidence type="ECO:0000313" key="11">
    <source>
        <dbReference type="EMBL" id="GAC34789.1"/>
    </source>
</evidence>
<dbReference type="InterPro" id="IPR016181">
    <property type="entry name" value="Acyl_CoA_acyltransferase"/>
</dbReference>
<dbReference type="GO" id="GO:0005737">
    <property type="term" value="C:cytoplasm"/>
    <property type="evidence" value="ECO:0007669"/>
    <property type="project" value="UniProtKB-SubCell"/>
</dbReference>
<evidence type="ECO:0000256" key="3">
    <source>
        <dbReference type="ARBA" id="ARBA00022679"/>
    </source>
</evidence>
<evidence type="ECO:0000256" key="7">
    <source>
        <dbReference type="ARBA" id="ARBA00022884"/>
    </source>
</evidence>
<feature type="binding site" evidence="9">
    <location>
        <position position="550"/>
    </location>
    <ligand>
        <name>acetyl-CoA</name>
        <dbReference type="ChEBI" id="CHEBI:57288"/>
    </ligand>
</feature>
<dbReference type="GO" id="GO:0005524">
    <property type="term" value="F:ATP binding"/>
    <property type="evidence" value="ECO:0007669"/>
    <property type="project" value="UniProtKB-UniRule"/>
</dbReference>
<keyword evidence="1 9" id="KW-0963">Cytoplasm</keyword>
<evidence type="ECO:0000313" key="12">
    <source>
        <dbReference type="Proteomes" id="UP000006322"/>
    </source>
</evidence>
<feature type="binding site" evidence="9">
    <location>
        <begin position="510"/>
        <end position="512"/>
    </location>
    <ligand>
        <name>acetyl-CoA</name>
        <dbReference type="ChEBI" id="CHEBI:57288"/>
    </ligand>
</feature>
<comment type="similarity">
    <text evidence="9">Belongs to the TmcA family.</text>
</comment>
<keyword evidence="5 9" id="KW-0547">Nucleotide-binding</keyword>
<dbReference type="AlphaFoldDB" id="K6YQ06"/>
<dbReference type="RefSeq" id="WP_007106554.1">
    <property type="nucleotide sequence ID" value="NZ_BAER01000116.1"/>
</dbReference>
<dbReference type="EC" id="2.3.1.193" evidence="9"/>
<proteinExistence type="inferred from homology"/>
<dbReference type="InterPro" id="IPR027417">
    <property type="entry name" value="P-loop_NTPase"/>
</dbReference>
<evidence type="ECO:0000259" key="10">
    <source>
        <dbReference type="PROSITE" id="PS51186"/>
    </source>
</evidence>
<dbReference type="Gene3D" id="3.40.50.300">
    <property type="entry name" value="P-loop containing nucleotide triphosphate hydrolases"/>
    <property type="match status" value="1"/>
</dbReference>
<keyword evidence="2 9" id="KW-0820">tRNA-binding</keyword>